<feature type="domain" description="ABC3 transporter permease C-terminal" evidence="8">
    <location>
        <begin position="662"/>
        <end position="773"/>
    </location>
</feature>
<accession>A0A0P7KHW5</accession>
<dbReference type="OrthoDB" id="5137249at2"/>
<protein>
    <recommendedName>
        <fullName evidence="8">ABC3 transporter permease C-terminal domain-containing protein</fullName>
    </recommendedName>
</protein>
<keyword evidence="4 7" id="KW-0812">Transmembrane</keyword>
<feature type="transmembrane region" description="Helical" evidence="7">
    <location>
        <begin position="311"/>
        <end position="335"/>
    </location>
</feature>
<dbReference type="PANTHER" id="PTHR30489:SF0">
    <property type="entry name" value="LIPOPROTEIN-RELEASING SYSTEM TRANSMEMBRANE PROTEIN LOLE"/>
    <property type="match status" value="1"/>
</dbReference>
<dbReference type="AlphaFoldDB" id="A0A0P7KHW5"/>
<feature type="domain" description="ABC3 transporter permease C-terminal" evidence="8">
    <location>
        <begin position="273"/>
        <end position="389"/>
    </location>
</feature>
<proteinExistence type="inferred from homology"/>
<dbReference type="GO" id="GO:0098797">
    <property type="term" value="C:plasma membrane protein complex"/>
    <property type="evidence" value="ECO:0007669"/>
    <property type="project" value="TreeGrafter"/>
</dbReference>
<evidence type="ECO:0000259" key="8">
    <source>
        <dbReference type="Pfam" id="PF02687"/>
    </source>
</evidence>
<dbReference type="RefSeq" id="WP_055189132.1">
    <property type="nucleotide sequence ID" value="NZ_FPBS01000007.1"/>
</dbReference>
<evidence type="ECO:0000256" key="1">
    <source>
        <dbReference type="ARBA" id="ARBA00004651"/>
    </source>
</evidence>
<feature type="transmembrane region" description="Helical" evidence="7">
    <location>
        <begin position="429"/>
        <end position="454"/>
    </location>
</feature>
<dbReference type="STRING" id="154981.AKJ29_10385"/>
<evidence type="ECO:0000256" key="7">
    <source>
        <dbReference type="SAM" id="Phobius"/>
    </source>
</evidence>
<evidence type="ECO:0000256" key="3">
    <source>
        <dbReference type="ARBA" id="ARBA00022475"/>
    </source>
</evidence>
<feature type="transmembrane region" description="Helical" evidence="7">
    <location>
        <begin position="754"/>
        <end position="773"/>
    </location>
</feature>
<organism evidence="9 10">
    <name type="scientific">Aliiroseovarius crassostreae</name>
    <dbReference type="NCBI Taxonomy" id="154981"/>
    <lineage>
        <taxon>Bacteria</taxon>
        <taxon>Pseudomonadati</taxon>
        <taxon>Pseudomonadota</taxon>
        <taxon>Alphaproteobacteria</taxon>
        <taxon>Rhodobacterales</taxon>
        <taxon>Paracoccaceae</taxon>
        <taxon>Aliiroseovarius</taxon>
    </lineage>
</organism>
<dbReference type="Pfam" id="PF02687">
    <property type="entry name" value="FtsX"/>
    <property type="match status" value="2"/>
</dbReference>
<dbReference type="Proteomes" id="UP000050471">
    <property type="component" value="Unassembled WGS sequence"/>
</dbReference>
<comment type="subcellular location">
    <subcellularLocation>
        <location evidence="1">Cell membrane</location>
        <topology evidence="1">Multi-pass membrane protein</topology>
    </subcellularLocation>
</comment>
<evidence type="ECO:0000256" key="2">
    <source>
        <dbReference type="ARBA" id="ARBA00005236"/>
    </source>
</evidence>
<feature type="transmembrane region" description="Helical" evidence="7">
    <location>
        <begin position="269"/>
        <end position="291"/>
    </location>
</feature>
<keyword evidence="10" id="KW-1185">Reference proteome</keyword>
<evidence type="ECO:0000313" key="10">
    <source>
        <dbReference type="Proteomes" id="UP000050471"/>
    </source>
</evidence>
<keyword evidence="5 7" id="KW-1133">Transmembrane helix</keyword>
<name>A0A0P7KHW5_9RHOB</name>
<gene>
    <name evidence="9" type="ORF">AKJ29_10385</name>
</gene>
<comment type="caution">
    <text evidence="9">The sequence shown here is derived from an EMBL/GenBank/DDBJ whole genome shotgun (WGS) entry which is preliminary data.</text>
</comment>
<evidence type="ECO:0000256" key="5">
    <source>
        <dbReference type="ARBA" id="ARBA00022989"/>
    </source>
</evidence>
<dbReference type="InterPro" id="IPR003838">
    <property type="entry name" value="ABC3_permease_C"/>
</dbReference>
<dbReference type="EMBL" id="LKBA01000006">
    <property type="protein sequence ID" value="KPN63108.1"/>
    <property type="molecule type" value="Genomic_DNA"/>
</dbReference>
<feature type="transmembrane region" description="Helical" evidence="7">
    <location>
        <begin position="20"/>
        <end position="39"/>
    </location>
</feature>
<evidence type="ECO:0000256" key="6">
    <source>
        <dbReference type="ARBA" id="ARBA00023136"/>
    </source>
</evidence>
<evidence type="ECO:0000313" key="9">
    <source>
        <dbReference type="EMBL" id="KPN63108.1"/>
    </source>
</evidence>
<keyword evidence="3" id="KW-1003">Cell membrane</keyword>
<dbReference type="GO" id="GO:0044874">
    <property type="term" value="P:lipoprotein localization to outer membrane"/>
    <property type="evidence" value="ECO:0007669"/>
    <property type="project" value="TreeGrafter"/>
</dbReference>
<keyword evidence="6 7" id="KW-0472">Membrane</keyword>
<comment type="similarity">
    <text evidence="2">Belongs to the ABC-4 integral membrane protein family. LolC/E subfamily.</text>
</comment>
<feature type="transmembrane region" description="Helical" evidence="7">
    <location>
        <begin position="709"/>
        <end position="734"/>
    </location>
</feature>
<feature type="transmembrane region" description="Helical" evidence="7">
    <location>
        <begin position="654"/>
        <end position="677"/>
    </location>
</feature>
<reference evidence="9 10" key="1">
    <citation type="submission" date="2015-09" db="EMBL/GenBank/DDBJ databases">
        <title>Draft genome sequence of Aliiroseovarius crassostreae CV919-312TSm, the causative agent of Roseovarius Oyster Disease (formerly Juvenile Oyster Disease).</title>
        <authorList>
            <person name="Kessner L."/>
            <person name="Spinard E."/>
            <person name="Nelson D."/>
        </authorList>
    </citation>
    <scope>NUCLEOTIDE SEQUENCE [LARGE SCALE GENOMIC DNA]</scope>
    <source>
        <strain evidence="9 10">CV919-312</strain>
    </source>
</reference>
<evidence type="ECO:0000256" key="4">
    <source>
        <dbReference type="ARBA" id="ARBA00022692"/>
    </source>
</evidence>
<dbReference type="PANTHER" id="PTHR30489">
    <property type="entry name" value="LIPOPROTEIN-RELEASING SYSTEM TRANSMEMBRANE PROTEIN LOLE"/>
    <property type="match status" value="1"/>
</dbReference>
<sequence length="786" mass="85322">MAPLDRKLLRDLARLWSQSLAIALVLAVGVAILVMMAGAERALRETRDTFYERNQFGQVFATVTRAPLEVLDRVRALPGVAVAEVRGRRNVVLDIEDMRAPGAGMLLSLPAGTSPRLNKPSLTTGRMPLLGRTGEVVVNETFAKAHGFQPGDRFHALFNGQRHALTIVGTALSPEFIYTIGPGAFMPDDKRFGVIWMEEAVLASAFNLTGAFNDISLSAEPGADLQDILRRLDLILAPFGGTGAYLRKDQQSHMFLDAELTQLASMVKVVPPIFLIVSAFLVNMVLGRLVALEREQIGLLKALGYNSAEIVWHYVKLALAIGAFGVLIGWAFGLWAGQGIARLYADFFHFPYLVFLPSPPVYALAGLAGLMAAALGAVFAVRNVVFLSPAVAMSPPAPLKFRKGLADRMINWLRLSQTSMMIWRSLSRWPLRAGLTTLGIATSAAVMVAALFMFDAMDALLDKSFVQLNRQDVVLSFTNERPQSVVEDVDHLPGVLVSESVWAMPVRLTHGARSKRAVLEAREENADLTRLLSEQGQPLDPGSGVILTRRLADQLDLALGEDVTLNFPLLGTGTSRLPLVGYADQGFGMGAYVSPHVLSRLTGQAVRVTQANLLIDQDQRDAFYQVAKTTPALSGMVEMAAIRQSFTDTIAQNAGMMTTINSIMAALIAVGVVYNAARIQLSERARELASLRILGFTKAEVSYILMGELALLTCLAIPIGLMMGRGLAALMAVGFESDLYAIPLHIARGTYVRAAWVVALASVLSAAVVWRRIDQMELVSVMKTRE</sequence>
<dbReference type="InterPro" id="IPR051447">
    <property type="entry name" value="Lipoprotein-release_system"/>
</dbReference>